<sequence length="161" mass="18013">MVKVDDREYELTIERRGNVFVVRVNKKEIHAEIAAPLLGSQMSLIIKDKLYNVVFDAENHIMVNEEEFATEVVDKHIHKLMKASPAASEKKEITVTVPMPGLVIEVEVNEGDTVSAGQGLIVVEAMKMQNEIKAPKDGIVKQILVKKGQSVNSREKLMIIH</sequence>
<dbReference type="AlphaFoldDB" id="A0A0S8GEK0"/>
<dbReference type="PROSITE" id="PS50968">
    <property type="entry name" value="BIOTINYL_LIPOYL"/>
    <property type="match status" value="1"/>
</dbReference>
<organism evidence="3 4">
    <name type="scientific">candidate division WOR_3 bacterium SM23_60</name>
    <dbReference type="NCBI Taxonomy" id="1703780"/>
    <lineage>
        <taxon>Bacteria</taxon>
        <taxon>Bacteria division WOR-3</taxon>
    </lineage>
</organism>
<evidence type="ECO:0000313" key="3">
    <source>
        <dbReference type="EMBL" id="KPK71445.1"/>
    </source>
</evidence>
<dbReference type="InterPro" id="IPR050709">
    <property type="entry name" value="Biotin_Carboxyl_Carrier/Decarb"/>
</dbReference>
<accession>A0A0S8GEK0</accession>
<comment type="caution">
    <text evidence="3">The sequence shown here is derived from an EMBL/GenBank/DDBJ whole genome shotgun (WGS) entry which is preliminary data.</text>
</comment>
<feature type="domain" description="Lipoyl-binding" evidence="2">
    <location>
        <begin position="92"/>
        <end position="161"/>
    </location>
</feature>
<keyword evidence="1" id="KW-0092">Biotin</keyword>
<dbReference type="InterPro" id="IPR011053">
    <property type="entry name" value="Single_hybrid_motif"/>
</dbReference>
<gene>
    <name evidence="3" type="ORF">AMJ87_07220</name>
</gene>
<evidence type="ECO:0000313" key="4">
    <source>
        <dbReference type="Proteomes" id="UP000051096"/>
    </source>
</evidence>
<dbReference type="CDD" id="cd06850">
    <property type="entry name" value="biotinyl_domain"/>
    <property type="match status" value="1"/>
</dbReference>
<evidence type="ECO:0000259" key="2">
    <source>
        <dbReference type="PROSITE" id="PS50968"/>
    </source>
</evidence>
<evidence type="ECO:0000256" key="1">
    <source>
        <dbReference type="ARBA" id="ARBA00023267"/>
    </source>
</evidence>
<dbReference type="SUPFAM" id="SSF51230">
    <property type="entry name" value="Single hybrid motif"/>
    <property type="match status" value="1"/>
</dbReference>
<dbReference type="Gene3D" id="2.40.50.100">
    <property type="match status" value="1"/>
</dbReference>
<dbReference type="InterPro" id="IPR000089">
    <property type="entry name" value="Biotin_lipoyl"/>
</dbReference>
<dbReference type="PANTHER" id="PTHR45266">
    <property type="entry name" value="OXALOACETATE DECARBOXYLASE ALPHA CHAIN"/>
    <property type="match status" value="1"/>
</dbReference>
<dbReference type="Pfam" id="PF00364">
    <property type="entry name" value="Biotin_lipoyl"/>
    <property type="match status" value="1"/>
</dbReference>
<dbReference type="PANTHER" id="PTHR45266:SF3">
    <property type="entry name" value="OXALOACETATE DECARBOXYLASE ALPHA CHAIN"/>
    <property type="match status" value="1"/>
</dbReference>
<dbReference type="EMBL" id="LJUO01000062">
    <property type="protein sequence ID" value="KPK71445.1"/>
    <property type="molecule type" value="Genomic_DNA"/>
</dbReference>
<protein>
    <recommendedName>
        <fullName evidence="2">Lipoyl-binding domain-containing protein</fullName>
    </recommendedName>
</protein>
<dbReference type="FunFam" id="2.40.50.100:FF:000003">
    <property type="entry name" value="Acetyl-CoA carboxylase biotin carboxyl carrier protein"/>
    <property type="match status" value="1"/>
</dbReference>
<name>A0A0S8GEK0_UNCW3</name>
<dbReference type="PROSITE" id="PS00188">
    <property type="entry name" value="BIOTIN"/>
    <property type="match status" value="1"/>
</dbReference>
<reference evidence="3 4" key="1">
    <citation type="journal article" date="2015" name="Microbiome">
        <title>Genomic resolution of linkages in carbon, nitrogen, and sulfur cycling among widespread estuary sediment bacteria.</title>
        <authorList>
            <person name="Baker B.J."/>
            <person name="Lazar C.S."/>
            <person name="Teske A.P."/>
            <person name="Dick G.J."/>
        </authorList>
    </citation>
    <scope>NUCLEOTIDE SEQUENCE [LARGE SCALE GENOMIC DNA]</scope>
    <source>
        <strain evidence="3">SM23_60</strain>
    </source>
</reference>
<dbReference type="Proteomes" id="UP000051096">
    <property type="component" value="Unassembled WGS sequence"/>
</dbReference>
<proteinExistence type="predicted"/>
<dbReference type="InterPro" id="IPR001882">
    <property type="entry name" value="Biotin_BS"/>
</dbReference>